<feature type="transmembrane region" description="Helical" evidence="2">
    <location>
        <begin position="106"/>
        <end position="131"/>
    </location>
</feature>
<organism evidence="3 4">
    <name type="scientific">Haloactinospora alba</name>
    <dbReference type="NCBI Taxonomy" id="405555"/>
    <lineage>
        <taxon>Bacteria</taxon>
        <taxon>Bacillati</taxon>
        <taxon>Actinomycetota</taxon>
        <taxon>Actinomycetes</taxon>
        <taxon>Streptosporangiales</taxon>
        <taxon>Nocardiopsidaceae</taxon>
        <taxon>Haloactinospora</taxon>
    </lineage>
</organism>
<evidence type="ECO:0000313" key="4">
    <source>
        <dbReference type="Proteomes" id="UP000317422"/>
    </source>
</evidence>
<feature type="transmembrane region" description="Helical" evidence="2">
    <location>
        <begin position="66"/>
        <end position="94"/>
    </location>
</feature>
<feature type="region of interest" description="Disordered" evidence="1">
    <location>
        <begin position="1"/>
        <end position="59"/>
    </location>
</feature>
<evidence type="ECO:0008006" key="5">
    <source>
        <dbReference type="Google" id="ProtNLM"/>
    </source>
</evidence>
<evidence type="ECO:0000313" key="3">
    <source>
        <dbReference type="EMBL" id="TQN31741.1"/>
    </source>
</evidence>
<dbReference type="AlphaFoldDB" id="A0A543NIR5"/>
<name>A0A543NIR5_9ACTN</name>
<feature type="compositionally biased region" description="Pro residues" evidence="1">
    <location>
        <begin position="7"/>
        <end position="49"/>
    </location>
</feature>
<reference evidence="3 4" key="1">
    <citation type="submission" date="2019-06" db="EMBL/GenBank/DDBJ databases">
        <title>Sequencing the genomes of 1000 actinobacteria strains.</title>
        <authorList>
            <person name="Klenk H.-P."/>
        </authorList>
    </citation>
    <scope>NUCLEOTIDE SEQUENCE [LARGE SCALE GENOMIC DNA]</scope>
    <source>
        <strain evidence="3 4">DSM 45015</strain>
    </source>
</reference>
<keyword evidence="2" id="KW-0812">Transmembrane</keyword>
<accession>A0A543NIR5</accession>
<keyword evidence="2" id="KW-0472">Membrane</keyword>
<proteinExistence type="predicted"/>
<keyword evidence="2" id="KW-1133">Transmembrane helix</keyword>
<keyword evidence="4" id="KW-1185">Reference proteome</keyword>
<protein>
    <recommendedName>
        <fullName evidence="5">DUF4190 domain-containing protein</fullName>
    </recommendedName>
</protein>
<dbReference type="EMBL" id="VFQC01000001">
    <property type="protein sequence ID" value="TQN31741.1"/>
    <property type="molecule type" value="Genomic_DNA"/>
</dbReference>
<gene>
    <name evidence="3" type="ORF">FHX37_1661</name>
</gene>
<evidence type="ECO:0000256" key="2">
    <source>
        <dbReference type="SAM" id="Phobius"/>
    </source>
</evidence>
<sequence>MSYGPGPGQPPPNNGGWGAPPPPPGGPPPGGPPPGGPPGGPPPPPPPGPQQGNEKPASQGSAIGALIANAVGLFCCCGGTLVGLILAIIGLTMVNSNPKASRGCTLASWILFGLCILFGIVYLILVFAMGWDTPGYYDYYYDYDSSYSY</sequence>
<dbReference type="Proteomes" id="UP000317422">
    <property type="component" value="Unassembled WGS sequence"/>
</dbReference>
<evidence type="ECO:0000256" key="1">
    <source>
        <dbReference type="SAM" id="MobiDB-lite"/>
    </source>
</evidence>
<dbReference type="RefSeq" id="WP_211351774.1">
    <property type="nucleotide sequence ID" value="NZ_VFQC01000001.1"/>
</dbReference>
<comment type="caution">
    <text evidence="3">The sequence shown here is derived from an EMBL/GenBank/DDBJ whole genome shotgun (WGS) entry which is preliminary data.</text>
</comment>